<sequence>MKKILLSFNIVLFGLAGSAQTTKKVRLDEVVSLTLPADVRKIDTLGQQTYTANSRYGYMIVSRVPNGEQKVLKKEKELKKIFKDYIKEVQAGLPEGTITDSKDTIMNKLEVHDFVLRTDTGSGVQLRKFRILYTKPVTYTFQYLYDEQRQDVAAEEMKAFFAGIKSPPELDGTDQYLTFGKWQGVSGTLIIIGVSVIAVIIFVILMVRRKRKHDMLIDNLYQK</sequence>
<feature type="transmembrane region" description="Helical" evidence="1">
    <location>
        <begin position="185"/>
        <end position="207"/>
    </location>
</feature>
<proteinExistence type="predicted"/>
<accession>A0A929KU74</accession>
<gene>
    <name evidence="2" type="ORF">IRJ16_01145</name>
</gene>
<dbReference type="EMBL" id="JADFFL010000001">
    <property type="protein sequence ID" value="MBE9660478.1"/>
    <property type="molecule type" value="Genomic_DNA"/>
</dbReference>
<protein>
    <submittedName>
        <fullName evidence="2">Uncharacterized protein</fullName>
    </submittedName>
</protein>
<evidence type="ECO:0000256" key="1">
    <source>
        <dbReference type="SAM" id="Phobius"/>
    </source>
</evidence>
<keyword evidence="1" id="KW-1133">Transmembrane helix</keyword>
<evidence type="ECO:0000313" key="3">
    <source>
        <dbReference type="Proteomes" id="UP000622475"/>
    </source>
</evidence>
<keyword evidence="1" id="KW-0812">Transmembrane</keyword>
<organism evidence="2 3">
    <name type="scientific">Mucilaginibacter myungsuensis</name>
    <dbReference type="NCBI Taxonomy" id="649104"/>
    <lineage>
        <taxon>Bacteria</taxon>
        <taxon>Pseudomonadati</taxon>
        <taxon>Bacteroidota</taxon>
        <taxon>Sphingobacteriia</taxon>
        <taxon>Sphingobacteriales</taxon>
        <taxon>Sphingobacteriaceae</taxon>
        <taxon>Mucilaginibacter</taxon>
    </lineage>
</organism>
<name>A0A929KU74_9SPHI</name>
<comment type="caution">
    <text evidence="2">The sequence shown here is derived from an EMBL/GenBank/DDBJ whole genome shotgun (WGS) entry which is preliminary data.</text>
</comment>
<keyword evidence="3" id="KW-1185">Reference proteome</keyword>
<evidence type="ECO:0000313" key="2">
    <source>
        <dbReference type="EMBL" id="MBE9660478.1"/>
    </source>
</evidence>
<dbReference type="RefSeq" id="WP_194109679.1">
    <property type="nucleotide sequence ID" value="NZ_JADFFL010000001.1"/>
</dbReference>
<dbReference type="Proteomes" id="UP000622475">
    <property type="component" value="Unassembled WGS sequence"/>
</dbReference>
<keyword evidence="1" id="KW-0472">Membrane</keyword>
<reference evidence="2" key="1">
    <citation type="submission" date="2020-10" db="EMBL/GenBank/DDBJ databases">
        <title>Mucilaginibacter mali sp. nov., isolated from rhizosphere soil of apple orchard.</title>
        <authorList>
            <person name="Lee J.-S."/>
            <person name="Kim H.S."/>
            <person name="Kim J.-S."/>
        </authorList>
    </citation>
    <scope>NUCLEOTIDE SEQUENCE</scope>
    <source>
        <strain evidence="2">KCTC 22746</strain>
    </source>
</reference>
<dbReference type="AlphaFoldDB" id="A0A929KU74"/>